<reference evidence="4" key="1">
    <citation type="journal article" date="2013" name="Genome Announc.">
        <title>Draft genome sequence of the grapevine dieback fungus Eutypa lata UCR-EL1.</title>
        <authorList>
            <person name="Blanco-Ulate B."/>
            <person name="Rolshausen P.E."/>
            <person name="Cantu D."/>
        </authorList>
    </citation>
    <scope>NUCLEOTIDE SEQUENCE [LARGE SCALE GENOMIC DNA]</scope>
    <source>
        <strain evidence="4">UCR-EL1</strain>
    </source>
</reference>
<dbReference type="KEGG" id="ela:UCREL1_7176"/>
<accession>M7SHR0</accession>
<feature type="transmembrane region" description="Helical" evidence="1">
    <location>
        <begin position="154"/>
        <end position="173"/>
    </location>
</feature>
<feature type="transmembrane region" description="Helical" evidence="1">
    <location>
        <begin position="114"/>
        <end position="134"/>
    </location>
</feature>
<name>M7SHR0_EUTLA</name>
<keyword evidence="4" id="KW-1185">Reference proteome</keyword>
<feature type="signal peptide" evidence="2">
    <location>
        <begin position="1"/>
        <end position="16"/>
    </location>
</feature>
<keyword evidence="1" id="KW-1133">Transmembrane helix</keyword>
<dbReference type="OMA" id="GIFLRSW"/>
<feature type="chain" id="PRO_5004084617" description="TRP C-terminal domain-containing protein" evidence="2">
    <location>
        <begin position="17"/>
        <end position="457"/>
    </location>
</feature>
<keyword evidence="1" id="KW-0812">Transmembrane</keyword>
<evidence type="ECO:0008006" key="5">
    <source>
        <dbReference type="Google" id="ProtNLM"/>
    </source>
</evidence>
<dbReference type="Proteomes" id="UP000012174">
    <property type="component" value="Unassembled WGS sequence"/>
</dbReference>
<evidence type="ECO:0000256" key="1">
    <source>
        <dbReference type="SAM" id="Phobius"/>
    </source>
</evidence>
<dbReference type="OrthoDB" id="3945378at2759"/>
<evidence type="ECO:0000313" key="3">
    <source>
        <dbReference type="EMBL" id="EMR65854.1"/>
    </source>
</evidence>
<keyword evidence="2" id="KW-0732">Signal</keyword>
<evidence type="ECO:0000256" key="2">
    <source>
        <dbReference type="SAM" id="SignalP"/>
    </source>
</evidence>
<dbReference type="eggNOG" id="ENOG502RSGN">
    <property type="taxonomic scope" value="Eukaryota"/>
</dbReference>
<dbReference type="EMBL" id="KB706775">
    <property type="protein sequence ID" value="EMR65854.1"/>
    <property type="molecule type" value="Genomic_DNA"/>
</dbReference>
<gene>
    <name evidence="3" type="ORF">UCREL1_7176</name>
</gene>
<evidence type="ECO:0000313" key="4">
    <source>
        <dbReference type="Proteomes" id="UP000012174"/>
    </source>
</evidence>
<dbReference type="STRING" id="1287681.M7SHR0"/>
<keyword evidence="1" id="KW-0472">Membrane</keyword>
<dbReference type="AlphaFoldDB" id="M7SHR0"/>
<feature type="transmembrane region" description="Helical" evidence="1">
    <location>
        <begin position="225"/>
        <end position="250"/>
    </location>
</feature>
<proteinExistence type="predicted"/>
<protein>
    <recommendedName>
        <fullName evidence="5">TRP C-terminal domain-containing protein</fullName>
    </recommendedName>
</protein>
<sequence length="457" mass="51041">MSWILLLLLTLGLVACSPLRTVAPDPSVIAAQKRQSDAQSPGEQPDGSCVIEGNPDFYGLGIRAGVYLQYVTAFGANLLLTENIDGNLVTNTVFLLALFIAMAVATAQRTVQTVEIVVLLQLSFGFLFTILSIWGHRIRAHLGEQPVRFPLAGSFFRLTLATALSIYGVWFWFLGTHQTQPEGECATYIFLFARVDVAGAARIFFQVQSALILVGYGILFARELLMIVCFVVLVSAWTSVVALFTVIFSARAIWLERQRRLVDPTVNLDISELTRKKIRGYQIVSVIPKYIWMMVIQWSRIAGSLAWKQLNGKQSAGSNRPRLEPYLITFIDLWILVARFIVQVLCLFIFNWCPPIDMPPLIVHPVVRAMSGKEYDTTLWDRADERITKFYNSQSLTGFVGLLHGLSVQRSAVYTTDVLMSLLDVEPKQDSEAVGEQKRTRYTLSTTAKKLSSGSVT</sequence>
<feature type="transmembrane region" description="Helical" evidence="1">
    <location>
        <begin position="88"/>
        <end position="107"/>
    </location>
</feature>
<organism evidence="3 4">
    <name type="scientific">Eutypa lata (strain UCR-EL1)</name>
    <name type="common">Grapevine dieback disease fungus</name>
    <name type="synonym">Eutypa armeniacae</name>
    <dbReference type="NCBI Taxonomy" id="1287681"/>
    <lineage>
        <taxon>Eukaryota</taxon>
        <taxon>Fungi</taxon>
        <taxon>Dikarya</taxon>
        <taxon>Ascomycota</taxon>
        <taxon>Pezizomycotina</taxon>
        <taxon>Sordariomycetes</taxon>
        <taxon>Xylariomycetidae</taxon>
        <taxon>Xylariales</taxon>
        <taxon>Diatrypaceae</taxon>
        <taxon>Eutypa</taxon>
    </lineage>
</organism>
<dbReference type="HOGENOM" id="CLU_598557_0_0_1"/>